<dbReference type="GO" id="GO:0019722">
    <property type="term" value="P:calcium-mediated signaling"/>
    <property type="evidence" value="ECO:0007669"/>
    <property type="project" value="UniProtKB-UniRule"/>
</dbReference>
<evidence type="ECO:0000256" key="1">
    <source>
        <dbReference type="ARBA" id="ARBA00022737"/>
    </source>
</evidence>
<feature type="region of interest" description="Disordered" evidence="4">
    <location>
        <begin position="67"/>
        <end position="90"/>
    </location>
</feature>
<accession>A0A1R3GKX5</accession>
<dbReference type="InterPro" id="IPR043502">
    <property type="entry name" value="DNA/RNA_pol_sf"/>
</dbReference>
<dbReference type="GO" id="GO:0019900">
    <property type="term" value="F:kinase binding"/>
    <property type="evidence" value="ECO:0007669"/>
    <property type="project" value="UniProtKB-UniRule"/>
</dbReference>
<sequence length="393" mass="44870">MADCTSANLTKEEIENPSTWLNLLDDEENQNLLRTTSASSIFNATSHDHQNNQERIMQIEAEQRNCHSSSAPCNSTADPLPMTNTNTAPPQPVLDIMKRDAEKDPATHPNSLYARLLINQTTLTALREMFQAAIIMNWLGECAKVIASENQPVRWAPPLGLPVVQPYRQLGRHLVKTSLQVLTLQRETNKGRTIEREKPRRRCEGTAMGAIVLDLRPGLGIGPFTLEQQLSIYDVVDVKYYDEEPLKLDSIISFTDHGFHTLFEFDIVIYNFVTAEMENWFLLMKYENDINAYGTNDAVTVNEIEASHELFKNLSSSMIGDGLIQNEELQLALFQTPYGENLFLDCVFDLFDEKKNDVIEFEEFVHSLHVFDPYAPIEDKIDFAFRLYDLRQT</sequence>
<comment type="subunit">
    <text evidence="3">Homodimer. Interacts with CIPK.</text>
</comment>
<proteinExistence type="inferred from homology"/>
<protein>
    <recommendedName>
        <fullName evidence="3">Calcineurin B-like protein</fullName>
    </recommendedName>
</protein>
<dbReference type="GO" id="GO:0000428">
    <property type="term" value="C:DNA-directed RNA polymerase complex"/>
    <property type="evidence" value="ECO:0007669"/>
    <property type="project" value="UniProtKB-KW"/>
</dbReference>
<evidence type="ECO:0000313" key="7">
    <source>
        <dbReference type="Proteomes" id="UP000188268"/>
    </source>
</evidence>
<keyword evidence="6" id="KW-0240">DNA-directed RNA polymerase</keyword>
<dbReference type="GO" id="GO:0016020">
    <property type="term" value="C:membrane"/>
    <property type="evidence" value="ECO:0007669"/>
    <property type="project" value="UniProtKB-SubCell"/>
</dbReference>
<dbReference type="STRING" id="210143.A0A1R3GKX5"/>
<evidence type="ECO:0000256" key="4">
    <source>
        <dbReference type="SAM" id="MobiDB-lite"/>
    </source>
</evidence>
<name>A0A1R3GKX5_COCAP</name>
<feature type="compositionally biased region" description="Polar residues" evidence="4">
    <location>
        <begin position="67"/>
        <end position="88"/>
    </location>
</feature>
<evidence type="ECO:0000256" key="3">
    <source>
        <dbReference type="RuleBase" id="RU369080"/>
    </source>
</evidence>
<dbReference type="AlphaFoldDB" id="A0A1R3GKX5"/>
<gene>
    <name evidence="6" type="ORF">CCACVL1_25395</name>
</gene>
<dbReference type="Pfam" id="PF00940">
    <property type="entry name" value="RNA_pol"/>
    <property type="match status" value="1"/>
</dbReference>
<dbReference type="InterPro" id="IPR046950">
    <property type="entry name" value="DNA-dir_Rpol_C_phage-type"/>
</dbReference>
<dbReference type="InterPro" id="IPR011992">
    <property type="entry name" value="EF-hand-dom_pair"/>
</dbReference>
<keyword evidence="1 3" id="KW-0677">Repeat</keyword>
<comment type="function">
    <text evidence="3">Acts as a calcium sensor. CBL proteins interact with CIPK serine-threonine protein kinases. Binding of a CBL protein to the regulatory NAF domain of a CIPK protein lead to the activation of the kinase in a calcium-dependent manner.</text>
</comment>
<dbReference type="Gene3D" id="1.10.150.20">
    <property type="entry name" value="5' to 3' exonuclease, C-terminal subdomain"/>
    <property type="match status" value="1"/>
</dbReference>
<feature type="domain" description="EF-hand" evidence="5">
    <location>
        <begin position="339"/>
        <end position="374"/>
    </location>
</feature>
<keyword evidence="3" id="KW-0472">Membrane</keyword>
<dbReference type="Proteomes" id="UP000188268">
    <property type="component" value="Unassembled WGS sequence"/>
</dbReference>
<organism evidence="6 7">
    <name type="scientific">Corchorus capsularis</name>
    <name type="common">Jute</name>
    <dbReference type="NCBI Taxonomy" id="210143"/>
    <lineage>
        <taxon>Eukaryota</taxon>
        <taxon>Viridiplantae</taxon>
        <taxon>Streptophyta</taxon>
        <taxon>Embryophyta</taxon>
        <taxon>Tracheophyta</taxon>
        <taxon>Spermatophyta</taxon>
        <taxon>Magnoliopsida</taxon>
        <taxon>eudicotyledons</taxon>
        <taxon>Gunneridae</taxon>
        <taxon>Pentapetalae</taxon>
        <taxon>rosids</taxon>
        <taxon>malvids</taxon>
        <taxon>Malvales</taxon>
        <taxon>Malvaceae</taxon>
        <taxon>Grewioideae</taxon>
        <taxon>Apeibeae</taxon>
        <taxon>Corchorus</taxon>
    </lineage>
</organism>
<comment type="subcellular location">
    <subcellularLocation>
        <location evidence="3">Membrane</location>
    </subcellularLocation>
</comment>
<keyword evidence="3" id="KW-0479">Metal-binding</keyword>
<dbReference type="EMBL" id="AWWV01014156">
    <property type="protein sequence ID" value="OMO58733.1"/>
    <property type="molecule type" value="Genomic_DNA"/>
</dbReference>
<keyword evidence="3" id="KW-0106">Calcium</keyword>
<dbReference type="SUPFAM" id="SSF47473">
    <property type="entry name" value="EF-hand"/>
    <property type="match status" value="1"/>
</dbReference>
<dbReference type="PROSITE" id="PS50222">
    <property type="entry name" value="EF_HAND_2"/>
    <property type="match status" value="1"/>
</dbReference>
<comment type="caution">
    <text evidence="6">The sequence shown here is derived from an EMBL/GenBank/DDBJ whole genome shotgun (WGS) entry which is preliminary data.</text>
</comment>
<dbReference type="InterPro" id="IPR002048">
    <property type="entry name" value="EF_hand_dom"/>
</dbReference>
<keyword evidence="7" id="KW-1185">Reference proteome</keyword>
<dbReference type="Gene3D" id="1.10.238.10">
    <property type="entry name" value="EF-hand"/>
    <property type="match status" value="1"/>
</dbReference>
<dbReference type="Gramene" id="OMO58733">
    <property type="protein sequence ID" value="OMO58733"/>
    <property type="gene ID" value="CCACVL1_25395"/>
</dbReference>
<dbReference type="InterPro" id="IPR045198">
    <property type="entry name" value="CNBL1-10"/>
</dbReference>
<keyword evidence="6" id="KW-0804">Transcription</keyword>
<dbReference type="SUPFAM" id="SSF56672">
    <property type="entry name" value="DNA/RNA polymerases"/>
    <property type="match status" value="1"/>
</dbReference>
<dbReference type="PANTHER" id="PTHR23056">
    <property type="entry name" value="CALCINEURIN B"/>
    <property type="match status" value="1"/>
</dbReference>
<dbReference type="PANTHER" id="PTHR23056:SF26">
    <property type="entry name" value="CALCINEURIN B-LIKE PROTEIN 10"/>
    <property type="match status" value="1"/>
</dbReference>
<evidence type="ECO:0000313" key="6">
    <source>
        <dbReference type="EMBL" id="OMO58733.1"/>
    </source>
</evidence>
<evidence type="ECO:0000256" key="2">
    <source>
        <dbReference type="ARBA" id="ARBA00023774"/>
    </source>
</evidence>
<reference evidence="6 7" key="1">
    <citation type="submission" date="2013-09" db="EMBL/GenBank/DDBJ databases">
        <title>Corchorus capsularis genome sequencing.</title>
        <authorList>
            <person name="Alam M."/>
            <person name="Haque M.S."/>
            <person name="Islam M.S."/>
            <person name="Emdad E.M."/>
            <person name="Islam M.M."/>
            <person name="Ahmed B."/>
            <person name="Halim A."/>
            <person name="Hossen Q.M.M."/>
            <person name="Hossain M.Z."/>
            <person name="Ahmed R."/>
            <person name="Khan M.M."/>
            <person name="Islam R."/>
            <person name="Rashid M.M."/>
            <person name="Khan S.A."/>
            <person name="Rahman M.S."/>
            <person name="Alam M."/>
        </authorList>
    </citation>
    <scope>NUCLEOTIDE SEQUENCE [LARGE SCALE GENOMIC DNA]</scope>
    <source>
        <strain evidence="7">cv. CVL-1</strain>
        <tissue evidence="6">Whole seedling</tissue>
    </source>
</reference>
<evidence type="ECO:0000259" key="5">
    <source>
        <dbReference type="PROSITE" id="PS50222"/>
    </source>
</evidence>
<dbReference type="GO" id="GO:0005509">
    <property type="term" value="F:calcium ion binding"/>
    <property type="evidence" value="ECO:0007669"/>
    <property type="project" value="UniProtKB-UniRule"/>
</dbReference>
<comment type="similarity">
    <text evidence="2 3">Belongs to the calcineurin regulatory subunit family.</text>
</comment>